<gene>
    <name evidence="2" type="ORF">CIPAW_07G218400</name>
</gene>
<keyword evidence="1" id="KW-1133">Transmembrane helix</keyword>
<dbReference type="EMBL" id="CM031815">
    <property type="protein sequence ID" value="KAG6649528.1"/>
    <property type="molecule type" value="Genomic_DNA"/>
</dbReference>
<accession>A0A8T1Q420</accession>
<dbReference type="Proteomes" id="UP000811609">
    <property type="component" value="Chromosome 7"/>
</dbReference>
<evidence type="ECO:0000313" key="2">
    <source>
        <dbReference type="EMBL" id="KAG6649528.1"/>
    </source>
</evidence>
<sequence length="124" mass="14716">MPSEVFDLIGECRTHGWWSYIAYTYCQSKIVLTRIVWAFEHRVWMGAVHWLVLTLDAWRQMAGLLCACSYIRQIVIWKLNIDRKKLISFLYGFSCSLSLFIYTTNFILNSKSLMFFMFELSGFQ</sequence>
<keyword evidence="1" id="KW-0812">Transmembrane</keyword>
<evidence type="ECO:0000313" key="3">
    <source>
        <dbReference type="Proteomes" id="UP000811609"/>
    </source>
</evidence>
<comment type="caution">
    <text evidence="2">The sequence shown here is derived from an EMBL/GenBank/DDBJ whole genome shotgun (WGS) entry which is preliminary data.</text>
</comment>
<keyword evidence="3" id="KW-1185">Reference proteome</keyword>
<name>A0A8T1Q420_CARIL</name>
<keyword evidence="1" id="KW-0472">Membrane</keyword>
<organism evidence="2 3">
    <name type="scientific">Carya illinoinensis</name>
    <name type="common">Pecan</name>
    <dbReference type="NCBI Taxonomy" id="32201"/>
    <lineage>
        <taxon>Eukaryota</taxon>
        <taxon>Viridiplantae</taxon>
        <taxon>Streptophyta</taxon>
        <taxon>Embryophyta</taxon>
        <taxon>Tracheophyta</taxon>
        <taxon>Spermatophyta</taxon>
        <taxon>Magnoliopsida</taxon>
        <taxon>eudicotyledons</taxon>
        <taxon>Gunneridae</taxon>
        <taxon>Pentapetalae</taxon>
        <taxon>rosids</taxon>
        <taxon>fabids</taxon>
        <taxon>Fagales</taxon>
        <taxon>Juglandaceae</taxon>
        <taxon>Carya</taxon>
    </lineage>
</organism>
<feature type="transmembrane region" description="Helical" evidence="1">
    <location>
        <begin position="89"/>
        <end position="108"/>
    </location>
</feature>
<dbReference type="AlphaFoldDB" id="A0A8T1Q420"/>
<proteinExistence type="predicted"/>
<evidence type="ECO:0000256" key="1">
    <source>
        <dbReference type="SAM" id="Phobius"/>
    </source>
</evidence>
<protein>
    <submittedName>
        <fullName evidence="2">Uncharacterized protein</fullName>
    </submittedName>
</protein>
<reference evidence="2" key="1">
    <citation type="submission" date="2020-12" db="EMBL/GenBank/DDBJ databases">
        <title>WGS assembly of Carya illinoinensis cv. Pawnee.</title>
        <authorList>
            <person name="Platts A."/>
            <person name="Shu S."/>
            <person name="Wright S."/>
            <person name="Barry K."/>
            <person name="Edger P."/>
            <person name="Pires J.C."/>
            <person name="Schmutz J."/>
        </authorList>
    </citation>
    <scope>NUCLEOTIDE SEQUENCE</scope>
    <source>
        <tissue evidence="2">Leaf</tissue>
    </source>
</reference>